<dbReference type="InterPro" id="IPR000653">
    <property type="entry name" value="DegT/StrS_aminotransferase"/>
</dbReference>
<dbReference type="InterPro" id="IPR015421">
    <property type="entry name" value="PyrdxlP-dep_Trfase_major"/>
</dbReference>
<dbReference type="EMBL" id="LT158599">
    <property type="protein sequence ID" value="CVK33044.1"/>
    <property type="molecule type" value="Genomic_DNA"/>
</dbReference>
<dbReference type="Proteomes" id="UP000069850">
    <property type="component" value="Chromosome 1"/>
</dbReference>
<dbReference type="AlphaFoldDB" id="A0A0X3BN75"/>
<dbReference type="SUPFAM" id="SSF53383">
    <property type="entry name" value="PLP-dependent transferases"/>
    <property type="match status" value="1"/>
</dbReference>
<dbReference type="RefSeq" id="WP_014867326.1">
    <property type="nucleotide sequence ID" value="NZ_LT158599.1"/>
</dbReference>
<dbReference type="GeneID" id="13355863"/>
<protein>
    <submittedName>
        <fullName evidence="1">Uncharacterized protein</fullName>
    </submittedName>
</protein>
<dbReference type="KEGG" id="mema:MMAB1_1831"/>
<reference evidence="1 2" key="1">
    <citation type="submission" date="2016-01" db="EMBL/GenBank/DDBJ databases">
        <authorList>
            <person name="Manzoor S."/>
        </authorList>
    </citation>
    <scope>NUCLEOTIDE SEQUENCE [LARGE SCALE GENOMIC DNA]</scope>
    <source>
        <strain evidence="1">Methanoculleus sp MAB1</strain>
    </source>
</reference>
<sequence length="60" mass="6496">MTVEIPIVRPLIGEDAAQAHGAEYREKRAGNLADPGCFTFYPTKNWHTSAMRPGGSGAHN</sequence>
<accession>A0A0X3BN75</accession>
<gene>
    <name evidence="1" type="ORF">MMAB1_1831</name>
</gene>
<evidence type="ECO:0000313" key="2">
    <source>
        <dbReference type="Proteomes" id="UP000069850"/>
    </source>
</evidence>
<dbReference type="GeneID" id="27137597"/>
<proteinExistence type="predicted"/>
<dbReference type="Gene3D" id="3.40.640.10">
    <property type="entry name" value="Type I PLP-dependent aspartate aminotransferase-like (Major domain)"/>
    <property type="match status" value="1"/>
</dbReference>
<evidence type="ECO:0000313" key="1">
    <source>
        <dbReference type="EMBL" id="CVK33044.1"/>
    </source>
</evidence>
<dbReference type="Pfam" id="PF01041">
    <property type="entry name" value="DegT_DnrJ_EryC1"/>
    <property type="match status" value="1"/>
</dbReference>
<name>A0A0X3BN75_9EURY</name>
<organism evidence="1 2">
    <name type="scientific">Methanoculleus bourgensis</name>
    <dbReference type="NCBI Taxonomy" id="83986"/>
    <lineage>
        <taxon>Archaea</taxon>
        <taxon>Methanobacteriati</taxon>
        <taxon>Methanobacteriota</taxon>
        <taxon>Stenosarchaea group</taxon>
        <taxon>Methanomicrobia</taxon>
        <taxon>Methanomicrobiales</taxon>
        <taxon>Methanomicrobiaceae</taxon>
        <taxon>Methanoculleus</taxon>
    </lineage>
</organism>
<dbReference type="InterPro" id="IPR015424">
    <property type="entry name" value="PyrdxlP-dep_Trfase"/>
</dbReference>